<dbReference type="Proteomes" id="UP001283361">
    <property type="component" value="Unassembled WGS sequence"/>
</dbReference>
<keyword evidence="3" id="KW-1185">Reference proteome</keyword>
<feature type="region of interest" description="Disordered" evidence="1">
    <location>
        <begin position="1"/>
        <end position="56"/>
    </location>
</feature>
<sequence>MSTLSRTTKLARKNQSSSLQVQRRQHIHCGVATLADRARSPTPRALSTPQHGLPPQSVAVLSGQMSVTSRLGELLTRN</sequence>
<reference evidence="2" key="1">
    <citation type="journal article" date="2023" name="G3 (Bethesda)">
        <title>A reference genome for the long-term kleptoplast-retaining sea slug Elysia crispata morphotype clarki.</title>
        <authorList>
            <person name="Eastman K.E."/>
            <person name="Pendleton A.L."/>
            <person name="Shaikh M.A."/>
            <person name="Suttiyut T."/>
            <person name="Ogas R."/>
            <person name="Tomko P."/>
            <person name="Gavelis G."/>
            <person name="Widhalm J.R."/>
            <person name="Wisecaver J.H."/>
        </authorList>
    </citation>
    <scope>NUCLEOTIDE SEQUENCE</scope>
    <source>
        <strain evidence="2">ECLA1</strain>
    </source>
</reference>
<feature type="compositionally biased region" description="Polar residues" evidence="1">
    <location>
        <begin position="1"/>
        <end position="22"/>
    </location>
</feature>
<evidence type="ECO:0000313" key="2">
    <source>
        <dbReference type="EMBL" id="KAK3799853.1"/>
    </source>
</evidence>
<name>A0AAE1B563_9GAST</name>
<evidence type="ECO:0000313" key="3">
    <source>
        <dbReference type="Proteomes" id="UP001283361"/>
    </source>
</evidence>
<protein>
    <submittedName>
        <fullName evidence="2">Uncharacterized protein</fullName>
    </submittedName>
</protein>
<dbReference type="EMBL" id="JAWDGP010000534">
    <property type="protein sequence ID" value="KAK3799853.1"/>
    <property type="molecule type" value="Genomic_DNA"/>
</dbReference>
<proteinExistence type="predicted"/>
<organism evidence="2 3">
    <name type="scientific">Elysia crispata</name>
    <name type="common">lettuce slug</name>
    <dbReference type="NCBI Taxonomy" id="231223"/>
    <lineage>
        <taxon>Eukaryota</taxon>
        <taxon>Metazoa</taxon>
        <taxon>Spiralia</taxon>
        <taxon>Lophotrochozoa</taxon>
        <taxon>Mollusca</taxon>
        <taxon>Gastropoda</taxon>
        <taxon>Heterobranchia</taxon>
        <taxon>Euthyneura</taxon>
        <taxon>Panpulmonata</taxon>
        <taxon>Sacoglossa</taxon>
        <taxon>Placobranchoidea</taxon>
        <taxon>Plakobranchidae</taxon>
        <taxon>Elysia</taxon>
    </lineage>
</organism>
<evidence type="ECO:0000256" key="1">
    <source>
        <dbReference type="SAM" id="MobiDB-lite"/>
    </source>
</evidence>
<gene>
    <name evidence="2" type="ORF">RRG08_048576</name>
</gene>
<dbReference type="AlphaFoldDB" id="A0AAE1B563"/>
<comment type="caution">
    <text evidence="2">The sequence shown here is derived from an EMBL/GenBank/DDBJ whole genome shotgun (WGS) entry which is preliminary data.</text>
</comment>
<accession>A0AAE1B563</accession>